<reference evidence="7" key="1">
    <citation type="submission" date="2013-07" db="EMBL/GenBank/DDBJ databases">
        <title>The Genome Sequence of Cryptococcus pinus CBS10737.</title>
        <authorList>
            <consortium name="The Broad Institute Genome Sequencing Platform"/>
            <person name="Cuomo C."/>
            <person name="Litvintseva A."/>
            <person name="Chen Y."/>
            <person name="Heitman J."/>
            <person name="Sun S."/>
            <person name="Springer D."/>
            <person name="Dromer F."/>
            <person name="Young S.K."/>
            <person name="Zeng Q."/>
            <person name="Gargeya S."/>
            <person name="Fitzgerald M."/>
            <person name="Abouelleil A."/>
            <person name="Alvarado L."/>
            <person name="Berlin A.M."/>
            <person name="Chapman S.B."/>
            <person name="Dewar J."/>
            <person name="Goldberg J."/>
            <person name="Griggs A."/>
            <person name="Gujja S."/>
            <person name="Hansen M."/>
            <person name="Howarth C."/>
            <person name="Imamovic A."/>
            <person name="Larimer J."/>
            <person name="McCowan C."/>
            <person name="Murphy C."/>
            <person name="Pearson M."/>
            <person name="Priest M."/>
            <person name="Roberts A."/>
            <person name="Saif S."/>
            <person name="Shea T."/>
            <person name="Sykes S."/>
            <person name="Wortman J."/>
            <person name="Nusbaum C."/>
            <person name="Birren B."/>
        </authorList>
    </citation>
    <scope>NUCLEOTIDE SEQUENCE [LARGE SCALE GENOMIC DNA]</scope>
    <source>
        <strain evidence="7">CBS 10737</strain>
    </source>
</reference>
<dbReference type="AlphaFoldDB" id="A0A1B9IBQ7"/>
<keyword evidence="9" id="KW-1185">Reference proteome</keyword>
<evidence type="ECO:0000256" key="4">
    <source>
        <dbReference type="ARBA" id="ARBA00023136"/>
    </source>
</evidence>
<evidence type="ECO:0000313" key="7">
    <source>
        <dbReference type="EMBL" id="OCF52863.1"/>
    </source>
</evidence>
<dbReference type="InterPro" id="IPR007667">
    <property type="entry name" value="Hypoxia_induced_domain"/>
</dbReference>
<sequence>MKLASTEDIQAYNDATINGGIRGIMYGIGLSVPGFYLLNKRVAAYRSLPTPLKAAGYVMVIVPCISITAEKQGEAFTRSQYSGVAKLELDREAEIEHQRWQSLSSVQKLGDWAARHKYQLVGASWVGSLGAAWALVNRNKFQSTSQKVVQARMWAQGLTVGLLMVSALLTGFDSSKSEEPRAPHEDHTWKAILEADPHLNAEERKQLHEITQAVKERKDQLVQGASDAISTKKD</sequence>
<dbReference type="PANTHER" id="PTHR28018:SF3">
    <property type="entry name" value="RESPIRATORY SUPERCOMPLEX FACTOR 2, MITOCHONDRIAL"/>
    <property type="match status" value="1"/>
</dbReference>
<dbReference type="PANTHER" id="PTHR28018">
    <property type="entry name" value="RESPIRATORY SUPERCOMPLEX FACTOR 2, MITOCHONDRIAL"/>
    <property type="match status" value="1"/>
</dbReference>
<organism evidence="7">
    <name type="scientific">Kwoniella pini CBS 10737</name>
    <dbReference type="NCBI Taxonomy" id="1296096"/>
    <lineage>
        <taxon>Eukaryota</taxon>
        <taxon>Fungi</taxon>
        <taxon>Dikarya</taxon>
        <taxon>Basidiomycota</taxon>
        <taxon>Agaricomycotina</taxon>
        <taxon>Tremellomycetes</taxon>
        <taxon>Tremellales</taxon>
        <taxon>Cryptococcaceae</taxon>
        <taxon>Kwoniella</taxon>
    </lineage>
</organism>
<dbReference type="Pfam" id="PF04588">
    <property type="entry name" value="HIG_1_N"/>
    <property type="match status" value="1"/>
</dbReference>
<dbReference type="GO" id="GO:0005739">
    <property type="term" value="C:mitochondrion"/>
    <property type="evidence" value="ECO:0007669"/>
    <property type="project" value="UniProtKB-SubCell"/>
</dbReference>
<accession>A0A1B9IBQ7</accession>
<dbReference type="RefSeq" id="XP_019014082.1">
    <property type="nucleotide sequence ID" value="XM_019151944.1"/>
</dbReference>
<keyword evidence="3 5" id="KW-1133">Transmembrane helix</keyword>
<dbReference type="OrthoDB" id="1915122at2759"/>
<proteinExistence type="predicted"/>
<reference evidence="8" key="4">
    <citation type="submission" date="2024-02" db="EMBL/GenBank/DDBJ databases">
        <title>Comparative genomics of Cryptococcus and Kwoniella reveals pathogenesis evolution and contrasting modes of karyotype evolution via chromosome fusion or intercentromeric recombination.</title>
        <authorList>
            <person name="Coelho M.A."/>
            <person name="David-Palma M."/>
            <person name="Shea T."/>
            <person name="Bowers K."/>
            <person name="McGinley-Smith S."/>
            <person name="Mohammad A.W."/>
            <person name="Gnirke A."/>
            <person name="Yurkov A.M."/>
            <person name="Nowrousian M."/>
            <person name="Sun S."/>
            <person name="Cuomo C.A."/>
            <person name="Heitman J."/>
        </authorList>
    </citation>
    <scope>NUCLEOTIDE SEQUENCE</scope>
    <source>
        <strain evidence="8">CBS 10737</strain>
    </source>
</reference>
<evidence type="ECO:0000256" key="3">
    <source>
        <dbReference type="ARBA" id="ARBA00022989"/>
    </source>
</evidence>
<reference evidence="8" key="2">
    <citation type="submission" date="2013-07" db="EMBL/GenBank/DDBJ databases">
        <authorList>
            <consortium name="The Broad Institute Genome Sequencing Platform"/>
            <person name="Cuomo C."/>
            <person name="Litvintseva A."/>
            <person name="Chen Y."/>
            <person name="Heitman J."/>
            <person name="Sun S."/>
            <person name="Springer D."/>
            <person name="Dromer F."/>
            <person name="Young S.K."/>
            <person name="Zeng Q."/>
            <person name="Gargeya S."/>
            <person name="Fitzgerald M."/>
            <person name="Abouelleil A."/>
            <person name="Alvarado L."/>
            <person name="Berlin A.M."/>
            <person name="Chapman S.B."/>
            <person name="Dewar J."/>
            <person name="Goldberg J."/>
            <person name="Griggs A."/>
            <person name="Gujja S."/>
            <person name="Hansen M."/>
            <person name="Howarth C."/>
            <person name="Imamovic A."/>
            <person name="Larimer J."/>
            <person name="McCowan C."/>
            <person name="Murphy C."/>
            <person name="Pearson M."/>
            <person name="Priest M."/>
            <person name="Roberts A."/>
            <person name="Saif S."/>
            <person name="Shea T."/>
            <person name="Sykes S."/>
            <person name="Wortman J."/>
            <person name="Nusbaum C."/>
            <person name="Birren B."/>
        </authorList>
    </citation>
    <scope>NUCLEOTIDE SEQUENCE</scope>
    <source>
        <strain evidence="8">CBS 10737</strain>
    </source>
</reference>
<dbReference type="GO" id="GO:0033617">
    <property type="term" value="P:mitochondrial respiratory chain complex IV assembly"/>
    <property type="evidence" value="ECO:0007669"/>
    <property type="project" value="TreeGrafter"/>
</dbReference>
<feature type="domain" description="HIG1" evidence="6">
    <location>
        <begin position="90"/>
        <end position="181"/>
    </location>
</feature>
<dbReference type="EMBL" id="CP144519">
    <property type="protein sequence ID" value="WWC67256.1"/>
    <property type="molecule type" value="Genomic_DNA"/>
</dbReference>
<evidence type="ECO:0000313" key="9">
    <source>
        <dbReference type="Proteomes" id="UP000094020"/>
    </source>
</evidence>
<reference evidence="7" key="3">
    <citation type="submission" date="2016-07" db="EMBL/GenBank/DDBJ databases">
        <title>Evolution of pathogenesis and genome organization in the Tremellales.</title>
        <authorList>
            <person name="Cuomo C."/>
            <person name="Litvintseva A."/>
            <person name="Heitman J."/>
            <person name="Chen Y."/>
            <person name="Sun S."/>
            <person name="Springer D."/>
            <person name="Dromer F."/>
            <person name="Young S."/>
            <person name="Zeng Q."/>
            <person name="Chapman S."/>
            <person name="Gujja S."/>
            <person name="Saif S."/>
            <person name="Birren B."/>
        </authorList>
    </citation>
    <scope>NUCLEOTIDE SEQUENCE</scope>
    <source>
        <strain evidence="7">CBS 10737</strain>
    </source>
</reference>
<evidence type="ECO:0000256" key="2">
    <source>
        <dbReference type="ARBA" id="ARBA00022692"/>
    </source>
</evidence>
<evidence type="ECO:0000259" key="6">
    <source>
        <dbReference type="PROSITE" id="PS51503"/>
    </source>
</evidence>
<feature type="transmembrane region" description="Helical" evidence="5">
    <location>
        <begin position="20"/>
        <end position="38"/>
    </location>
</feature>
<evidence type="ECO:0000256" key="1">
    <source>
        <dbReference type="ARBA" id="ARBA00004173"/>
    </source>
</evidence>
<dbReference type="InterPro" id="IPR040153">
    <property type="entry name" value="Rcf2"/>
</dbReference>
<dbReference type="GeneID" id="30168532"/>
<comment type="subcellular location">
    <subcellularLocation>
        <location evidence="1">Mitochondrion</location>
    </subcellularLocation>
</comment>
<evidence type="ECO:0000313" key="8">
    <source>
        <dbReference type="EMBL" id="WWC67256.1"/>
    </source>
</evidence>
<dbReference type="PROSITE" id="PS51503">
    <property type="entry name" value="HIG1"/>
    <property type="match status" value="1"/>
</dbReference>
<dbReference type="EMBL" id="KI894007">
    <property type="protein sequence ID" value="OCF52863.1"/>
    <property type="molecule type" value="Genomic_DNA"/>
</dbReference>
<dbReference type="Gene3D" id="6.10.140.1320">
    <property type="match status" value="1"/>
</dbReference>
<keyword evidence="2 5" id="KW-0812">Transmembrane</keyword>
<keyword evidence="4 5" id="KW-0472">Membrane</keyword>
<name>A0A1B9IBQ7_9TREE</name>
<evidence type="ECO:0000256" key="5">
    <source>
        <dbReference type="SAM" id="Phobius"/>
    </source>
</evidence>
<dbReference type="KEGG" id="kpin:30168532"/>
<protein>
    <recommendedName>
        <fullName evidence="6">HIG1 domain-containing protein</fullName>
    </recommendedName>
</protein>
<dbReference type="Proteomes" id="UP000094020">
    <property type="component" value="Chromosome 1"/>
</dbReference>
<gene>
    <name evidence="7" type="ORF">I206_00163</name>
    <name evidence="8" type="ORF">I206_101163</name>
</gene>
<dbReference type="STRING" id="1296096.A0A1B9IBQ7"/>